<dbReference type="InterPro" id="IPR026454">
    <property type="entry name" value="Rhombotarget_A"/>
</dbReference>
<reference evidence="4 5" key="1">
    <citation type="submission" date="2019-10" db="EMBL/GenBank/DDBJ databases">
        <authorList>
            <person name="Dong K."/>
        </authorList>
    </citation>
    <scope>NUCLEOTIDE SEQUENCE [LARGE SCALE GENOMIC DNA]</scope>
    <source>
        <strain evidence="4">dk386</strain>
        <strain evidence="3">Dk386</strain>
        <strain evidence="2">Dk771</strain>
        <strain evidence="5">dk771</strain>
    </source>
</reference>
<dbReference type="SUPFAM" id="SSF51126">
    <property type="entry name" value="Pectin lyase-like"/>
    <property type="match status" value="1"/>
</dbReference>
<gene>
    <name evidence="2" type="primary">rbtA</name>
    <name evidence="3" type="ORF">GFH30_08995</name>
    <name evidence="2" type="ORF">GHJ48_05055</name>
</gene>
<dbReference type="Proteomes" id="UP000480556">
    <property type="component" value="Unassembled WGS sequence"/>
</dbReference>
<dbReference type="AlphaFoldDB" id="A0A5Q0P436"/>
<evidence type="ECO:0000256" key="1">
    <source>
        <dbReference type="SAM" id="SignalP"/>
    </source>
</evidence>
<protein>
    <submittedName>
        <fullName evidence="2">Rhombotarget A</fullName>
    </submittedName>
</protein>
<dbReference type="InterPro" id="IPR026457">
    <property type="entry name" value="CSLREA_Nterm"/>
</dbReference>
<dbReference type="RefSeq" id="WP_153371911.1">
    <property type="nucleotide sequence ID" value="NZ_CP045650.1"/>
</dbReference>
<dbReference type="EMBL" id="WITK01000005">
    <property type="protein sequence ID" value="MQW91766.1"/>
    <property type="molecule type" value="Genomic_DNA"/>
</dbReference>
<dbReference type="Proteomes" id="UP000327478">
    <property type="component" value="Chromosome"/>
</dbReference>
<feature type="signal peptide" evidence="1">
    <location>
        <begin position="1"/>
        <end position="19"/>
    </location>
</feature>
<sequence>MLKQSIGMGLLCIAGQAFSADIIVTTTLDNDVADKECSLREAIHYVNIGMPKEGYKGCGGENSTTSILLKEKEIYNIKSQLVLNKSATIKTTYETNVTQTVNKGLLNAIIKMDGKDRILKIEKALDADSKDLPVVKLEELTLEGCGTNSCQVDQGGLIFNYANLSLDYVKLTSGYANQGGAIFTAGVEGDIALATVKNTLIEGNTAQQGGAVYSVFPSLRMTQSVVRKNTTHQTASANLYTEQALLNTAQGHIYNSSLYANNGAVLNIIDGVAVNNATIIANKGTGIVFTAQDKFGIVANSIILANSNGGSDSNCSFATSVTSENKRLQNNLVTASCGSGEADYENQILPLDFNPIAGNDIEGKCPNITESPKAILCPYKASEKSFLGYFRPRIPLDYQNISESPIINTGKAAVSEHALFCMGSDQREQSRPSTSPANISCDRGAIEIVVPRSSSLVGQDLKVGEIAKFSILDALGDSDLVPKSECNRIVGAAPQGEVWQDGCITIKQQSHISSKGKLTIDLDGNVVYTPNSAWHGEDSFTLRVVTTTSRFEESDPYLDVRVNIVQEPDNTMVSDKIKTSGGSTGLGWLVILLGLGMLRRLK</sequence>
<dbReference type="InterPro" id="IPR011050">
    <property type="entry name" value="Pectin_lyase_fold/virulence"/>
</dbReference>
<dbReference type="EMBL" id="CP045650">
    <property type="protein sequence ID" value="QGA11516.1"/>
    <property type="molecule type" value="Genomic_DNA"/>
</dbReference>
<name>A0A5Q0P436_9GAMM</name>
<dbReference type="Gene3D" id="2.160.20.10">
    <property type="entry name" value="Single-stranded right-handed beta-helix, Pectin lyase-like"/>
    <property type="match status" value="1"/>
</dbReference>
<keyword evidence="1" id="KW-0732">Signal</keyword>
<dbReference type="InterPro" id="IPR012334">
    <property type="entry name" value="Pectin_lyas_fold"/>
</dbReference>
<evidence type="ECO:0000313" key="5">
    <source>
        <dbReference type="Proteomes" id="UP000480556"/>
    </source>
</evidence>
<keyword evidence="4" id="KW-1185">Reference proteome</keyword>
<evidence type="ECO:0000313" key="3">
    <source>
        <dbReference type="EMBL" id="QGA11516.1"/>
    </source>
</evidence>
<organism evidence="2 5">
    <name type="scientific">Acinetobacter wanghuae</name>
    <dbReference type="NCBI Taxonomy" id="2662362"/>
    <lineage>
        <taxon>Bacteria</taxon>
        <taxon>Pseudomonadati</taxon>
        <taxon>Pseudomonadota</taxon>
        <taxon>Gammaproteobacteria</taxon>
        <taxon>Moraxellales</taxon>
        <taxon>Moraxellaceae</taxon>
        <taxon>Acinetobacter</taxon>
    </lineage>
</organism>
<proteinExistence type="predicted"/>
<dbReference type="NCBIfam" id="TIGR04212">
    <property type="entry name" value="GlyGly_RbtA"/>
    <property type="match status" value="1"/>
</dbReference>
<dbReference type="Pfam" id="PF17963">
    <property type="entry name" value="Big_9"/>
    <property type="match status" value="1"/>
</dbReference>
<evidence type="ECO:0000313" key="4">
    <source>
        <dbReference type="Proteomes" id="UP000327478"/>
    </source>
</evidence>
<accession>A0A5Q0P436</accession>
<evidence type="ECO:0000313" key="2">
    <source>
        <dbReference type="EMBL" id="MQW91766.1"/>
    </source>
</evidence>
<dbReference type="NCBIfam" id="TIGR04214">
    <property type="entry name" value="CSLREA_Nterm"/>
    <property type="match status" value="1"/>
</dbReference>
<feature type="chain" id="PRO_5044623644" evidence="1">
    <location>
        <begin position="20"/>
        <end position="602"/>
    </location>
</feature>